<proteinExistence type="predicted"/>
<feature type="domain" description="Tandem CCCH zinc finger" evidence="2">
    <location>
        <begin position="371"/>
        <end position="421"/>
    </location>
</feature>
<dbReference type="Proteomes" id="UP000825890">
    <property type="component" value="Unassembled WGS sequence"/>
</dbReference>
<dbReference type="AlphaFoldDB" id="A0A9P3FHP6"/>
<comment type="caution">
    <text evidence="3">The sequence shown here is derived from an EMBL/GenBank/DDBJ whole genome shotgun (WGS) entry which is preliminary data.</text>
</comment>
<evidence type="ECO:0000259" key="2">
    <source>
        <dbReference type="Pfam" id="PF25543"/>
    </source>
</evidence>
<sequence>MESIASMEQQWEDLVKQEKTRNSFVEELFATIRRLIEENKVIDAENRNYKFNQFHHLEEREMLKKECESLKNRLQAGPFVAVLVDGDNTLFLDKFVRDGADGGHRAAKKLQEAVQTYLEDLLSFQAHWRIVVRIYANVQGLISTYAKLRVTSDARKAAEYLVGFNRELPLFEFVDVGADKEAADNKIKENLNLYWMNEHCKHVLLAGSADRSYVSFLRQFCEEEKLKTKLTLVKSVPFPPDFEHLATWFHNTSFKNVFRKTKLVSTVPGSGTPSLSTYANTAALINPVERRHSAAISAPNLSAVSSSSLTRKIQFNRHGQRIDEKLHPWNDVIARQLRQMSLCPRHFLTQCNEHNCPQSHDGALDEEQKRALMRIARDNPCGKGTHCSDRGCVSAHHCLYDGRCDYGFSCKYGPEMHEVDKTISVVR</sequence>
<dbReference type="InterPro" id="IPR057683">
    <property type="entry name" value="DUF7923"/>
</dbReference>
<evidence type="ECO:0000313" key="4">
    <source>
        <dbReference type="Proteomes" id="UP000825890"/>
    </source>
</evidence>
<dbReference type="EMBL" id="BOLY01000004">
    <property type="protein sequence ID" value="GIZ43094.1"/>
    <property type="molecule type" value="Genomic_DNA"/>
</dbReference>
<evidence type="ECO:0008006" key="5">
    <source>
        <dbReference type="Google" id="ProtNLM"/>
    </source>
</evidence>
<evidence type="ECO:0000259" key="1">
    <source>
        <dbReference type="Pfam" id="PF25540"/>
    </source>
</evidence>
<accession>A0A9P3FHP6</accession>
<name>A0A9P3FHP6_9PEZI</name>
<organism evidence="3 4">
    <name type="scientific">Cercospora kikuchii</name>
    <dbReference type="NCBI Taxonomy" id="84275"/>
    <lineage>
        <taxon>Eukaryota</taxon>
        <taxon>Fungi</taxon>
        <taxon>Dikarya</taxon>
        <taxon>Ascomycota</taxon>
        <taxon>Pezizomycotina</taxon>
        <taxon>Dothideomycetes</taxon>
        <taxon>Dothideomycetidae</taxon>
        <taxon>Mycosphaerellales</taxon>
        <taxon>Mycosphaerellaceae</taxon>
        <taxon>Cercospora</taxon>
    </lineage>
</organism>
<protein>
    <recommendedName>
        <fullName evidence="5">C3H1-type domain-containing protein</fullName>
    </recommendedName>
</protein>
<dbReference type="OrthoDB" id="2270193at2759"/>
<dbReference type="PANTHER" id="PTHR37543:SF1">
    <property type="entry name" value="CCCH ZINC FINGER DNA BINDING PROTEIN (AFU_ORTHOLOGUE AFUA_5G12760)"/>
    <property type="match status" value="1"/>
</dbReference>
<dbReference type="PANTHER" id="PTHR37543">
    <property type="entry name" value="CCCH ZINC FINGER DNA BINDING PROTEIN (AFU_ORTHOLOGUE AFUA_5G12760)"/>
    <property type="match status" value="1"/>
</dbReference>
<gene>
    <name evidence="3" type="ORF">CKM354_000633500</name>
</gene>
<dbReference type="Pfam" id="PF25540">
    <property type="entry name" value="DUF7923"/>
    <property type="match status" value="1"/>
</dbReference>
<keyword evidence="4" id="KW-1185">Reference proteome</keyword>
<evidence type="ECO:0000313" key="3">
    <source>
        <dbReference type="EMBL" id="GIZ43094.1"/>
    </source>
</evidence>
<dbReference type="GeneID" id="68291910"/>
<feature type="domain" description="DUF7923" evidence="1">
    <location>
        <begin position="76"/>
        <end position="258"/>
    </location>
</feature>
<dbReference type="Pfam" id="PF25543">
    <property type="entry name" value="zf-CCCH_tandem"/>
    <property type="match status" value="1"/>
</dbReference>
<dbReference type="RefSeq" id="XP_044657581.1">
    <property type="nucleotide sequence ID" value="XM_044801646.1"/>
</dbReference>
<dbReference type="InterPro" id="IPR057654">
    <property type="entry name" value="Znf-CCCH_tandem"/>
</dbReference>
<reference evidence="3 4" key="1">
    <citation type="submission" date="2021-01" db="EMBL/GenBank/DDBJ databases">
        <title>Cercospora kikuchii MAFF 305040 whole genome shotgun sequence.</title>
        <authorList>
            <person name="Kashiwa T."/>
            <person name="Suzuki T."/>
        </authorList>
    </citation>
    <scope>NUCLEOTIDE SEQUENCE [LARGE SCALE GENOMIC DNA]</scope>
    <source>
        <strain evidence="3 4">MAFF 305040</strain>
    </source>
</reference>